<dbReference type="AlphaFoldDB" id="K6X5Z9"/>
<keyword evidence="17" id="KW-1185">Reference proteome</keyword>
<feature type="domain" description="NapC/NirT cytochrome c N-terminal" evidence="15">
    <location>
        <begin position="17"/>
        <end position="156"/>
    </location>
</feature>
<gene>
    <name evidence="16" type="primary">nrfH</name>
    <name evidence="16" type="ORF">KILIM_004_00180</name>
</gene>
<dbReference type="STRING" id="1184609.KILIM_004_00180"/>
<dbReference type="GO" id="GO:0020037">
    <property type="term" value="F:heme binding"/>
    <property type="evidence" value="ECO:0007669"/>
    <property type="project" value="InterPro"/>
</dbReference>
<evidence type="ECO:0000256" key="1">
    <source>
        <dbReference type="ARBA" id="ARBA00004162"/>
    </source>
</evidence>
<feature type="binding site" description="covalent" evidence="13">
    <location>
        <position position="50"/>
    </location>
    <ligand>
        <name>heme</name>
        <dbReference type="ChEBI" id="CHEBI:30413"/>
        <label>1</label>
    </ligand>
</feature>
<evidence type="ECO:0000256" key="3">
    <source>
        <dbReference type="ARBA" id="ARBA00022448"/>
    </source>
</evidence>
<feature type="binding site" description="covalent" evidence="13">
    <location>
        <position position="77"/>
    </location>
    <ligand>
        <name>heme</name>
        <dbReference type="ChEBI" id="CHEBI:30413"/>
        <label>2</label>
    </ligand>
</feature>
<feature type="binding site" description="axial binding residue" evidence="14">
    <location>
        <position position="156"/>
    </location>
    <ligand>
        <name>heme</name>
        <dbReference type="ChEBI" id="CHEBI:30413"/>
        <label>2</label>
    </ligand>
    <ligandPart>
        <name>Fe</name>
        <dbReference type="ChEBI" id="CHEBI:18248"/>
    </ligandPart>
</feature>
<feature type="binding site" description="covalent" evidence="13">
    <location>
        <position position="124"/>
    </location>
    <ligand>
        <name>heme</name>
        <dbReference type="ChEBI" id="CHEBI:30413"/>
        <label>3</label>
    </ligand>
</feature>
<proteinExistence type="inferred from homology"/>
<comment type="cofactor">
    <cofactor evidence="13">
        <name>heme</name>
        <dbReference type="ChEBI" id="CHEBI:30413"/>
    </cofactor>
    <text evidence="13">Binds 4 heme groups per subunit.</text>
</comment>
<dbReference type="PIRSF" id="PIRSF000013">
    <property type="entry name" value="4_hem_cytochrm_NapC"/>
    <property type="match status" value="1"/>
</dbReference>
<keyword evidence="3 12" id="KW-0813">Transport</keyword>
<dbReference type="GO" id="GO:0005886">
    <property type="term" value="C:plasma membrane"/>
    <property type="evidence" value="ECO:0007669"/>
    <property type="project" value="UniProtKB-SubCell"/>
</dbReference>
<evidence type="ECO:0000256" key="9">
    <source>
        <dbReference type="ARBA" id="ARBA00022989"/>
    </source>
</evidence>
<feature type="binding site" description="covalent" evidence="13">
    <location>
        <position position="53"/>
    </location>
    <ligand>
        <name>heme</name>
        <dbReference type="ChEBI" id="CHEBI:30413"/>
        <label>1</label>
    </ligand>
</feature>
<evidence type="ECO:0000256" key="6">
    <source>
        <dbReference type="ARBA" id="ARBA00022692"/>
    </source>
</evidence>
<keyword evidence="5 12" id="KW-0349">Heme</keyword>
<evidence type="ECO:0000256" key="2">
    <source>
        <dbReference type="ARBA" id="ARBA00007395"/>
    </source>
</evidence>
<dbReference type="Pfam" id="PF03264">
    <property type="entry name" value="Cytochrom_NNT"/>
    <property type="match status" value="1"/>
</dbReference>
<feature type="binding site" description="axial binding residue" evidence="14">
    <location>
        <position position="151"/>
    </location>
    <ligand>
        <name>heme</name>
        <dbReference type="ChEBI" id="CHEBI:30413"/>
        <label>4</label>
    </ligand>
    <ligandPart>
        <name>Fe</name>
        <dbReference type="ChEBI" id="CHEBI:18248"/>
    </ligandPart>
</feature>
<keyword evidence="8 12" id="KW-0249">Electron transport</keyword>
<reference evidence="16 17" key="1">
    <citation type="submission" date="2012-08" db="EMBL/GenBank/DDBJ databases">
        <title>Whole genome shotgun sequence of Kineosphaera limosa NBRC 100340.</title>
        <authorList>
            <person name="Yoshida I."/>
            <person name="Isaki S."/>
            <person name="Hosoyama A."/>
            <person name="Tsuchikane K."/>
            <person name="Katsumata H."/>
            <person name="Ando Y."/>
            <person name="Ohji S."/>
            <person name="Hamada M."/>
            <person name="Tamura T."/>
            <person name="Yamazoe A."/>
            <person name="Yamazaki S."/>
            <person name="Fujita N."/>
        </authorList>
    </citation>
    <scope>NUCLEOTIDE SEQUENCE [LARGE SCALE GENOMIC DNA]</scope>
    <source>
        <strain evidence="16 17">NBRC 100340</strain>
    </source>
</reference>
<dbReference type="InterPro" id="IPR051174">
    <property type="entry name" value="Cytochrome_c-type_ET"/>
</dbReference>
<dbReference type="InterPro" id="IPR038266">
    <property type="entry name" value="NapC/NirT_cytc_sf"/>
</dbReference>
<comment type="subcellular location">
    <subcellularLocation>
        <location evidence="1">Cell membrane</location>
        <topology evidence="1">Single-pass membrane protein</topology>
    </subcellularLocation>
</comment>
<protein>
    <recommendedName>
        <fullName evidence="12">Cytochrome c-type protein</fullName>
    </recommendedName>
</protein>
<keyword evidence="6" id="KW-0812">Transmembrane</keyword>
<dbReference type="SUPFAM" id="SSF48695">
    <property type="entry name" value="Multiheme cytochromes"/>
    <property type="match status" value="1"/>
</dbReference>
<evidence type="ECO:0000313" key="16">
    <source>
        <dbReference type="EMBL" id="GAB94229.1"/>
    </source>
</evidence>
<feature type="binding site" description="covalent" evidence="13">
    <location>
        <position position="74"/>
    </location>
    <ligand>
        <name>heme</name>
        <dbReference type="ChEBI" id="CHEBI:30413"/>
        <label>2</label>
    </ligand>
</feature>
<name>K6X5Z9_9MICO</name>
<evidence type="ECO:0000259" key="15">
    <source>
        <dbReference type="Pfam" id="PF03264"/>
    </source>
</evidence>
<dbReference type="GO" id="GO:0046872">
    <property type="term" value="F:metal ion binding"/>
    <property type="evidence" value="ECO:0007669"/>
    <property type="project" value="UniProtKB-KW"/>
</dbReference>
<dbReference type="InterPro" id="IPR024717">
    <property type="entry name" value="NapC/NirT/NrfH"/>
</dbReference>
<evidence type="ECO:0000256" key="12">
    <source>
        <dbReference type="PIRNR" id="PIRNR000013"/>
    </source>
</evidence>
<evidence type="ECO:0000256" key="13">
    <source>
        <dbReference type="PIRSR" id="PIRSR000013-1"/>
    </source>
</evidence>
<evidence type="ECO:0000256" key="5">
    <source>
        <dbReference type="ARBA" id="ARBA00022617"/>
    </source>
</evidence>
<feature type="binding site" description="axial binding residue" evidence="14">
    <location>
        <position position="128"/>
    </location>
    <ligand>
        <name>heme</name>
        <dbReference type="ChEBI" id="CHEBI:30413"/>
        <label>3</label>
    </ligand>
    <ligandPart>
        <name>Fe</name>
        <dbReference type="ChEBI" id="CHEBI:18248"/>
    </ligandPart>
</feature>
<feature type="binding site" description="axial binding residue" evidence="14">
    <location>
        <position position="56"/>
    </location>
    <ligand>
        <name>heme</name>
        <dbReference type="ChEBI" id="CHEBI:30413"/>
        <label>1</label>
    </ligand>
    <ligandPart>
        <name>Fe</name>
        <dbReference type="ChEBI" id="CHEBI:18248"/>
    </ligandPart>
</feature>
<dbReference type="PANTHER" id="PTHR30333">
    <property type="entry name" value="CYTOCHROME C-TYPE PROTEIN"/>
    <property type="match status" value="1"/>
</dbReference>
<dbReference type="GO" id="GO:0022900">
    <property type="term" value="P:electron transport chain"/>
    <property type="evidence" value="ECO:0007669"/>
    <property type="project" value="InterPro"/>
</dbReference>
<feature type="binding site" description="axial binding residue" evidence="14">
    <location>
        <position position="78"/>
    </location>
    <ligand>
        <name>heme</name>
        <dbReference type="ChEBI" id="CHEBI:30413"/>
        <label>2</label>
    </ligand>
    <ligandPart>
        <name>Fe</name>
        <dbReference type="ChEBI" id="CHEBI:18248"/>
    </ligandPart>
</feature>
<accession>K6X5Z9</accession>
<evidence type="ECO:0000313" key="17">
    <source>
        <dbReference type="Proteomes" id="UP000008366"/>
    </source>
</evidence>
<evidence type="ECO:0000256" key="14">
    <source>
        <dbReference type="PIRSR" id="PIRSR000013-2"/>
    </source>
</evidence>
<comment type="PTM">
    <text evidence="12">Binds 4 heme groups per subunit.</text>
</comment>
<keyword evidence="4" id="KW-1003">Cell membrane</keyword>
<dbReference type="OrthoDB" id="9782159at2"/>
<feature type="binding site" description="covalent" evidence="13">
    <location>
        <position position="150"/>
    </location>
    <ligand>
        <name>heme</name>
        <dbReference type="ChEBI" id="CHEBI:30413"/>
        <label>4</label>
    </ligand>
</feature>
<dbReference type="InterPro" id="IPR005126">
    <property type="entry name" value="NapC/NirT_cyt_c_N"/>
</dbReference>
<dbReference type="Proteomes" id="UP000008366">
    <property type="component" value="Unassembled WGS sequence"/>
</dbReference>
<keyword evidence="11" id="KW-0472">Membrane</keyword>
<comment type="similarity">
    <text evidence="2">Belongs to the NapC/NirT/NrfH family.</text>
</comment>
<dbReference type="eggNOG" id="COG3005">
    <property type="taxonomic scope" value="Bacteria"/>
</dbReference>
<dbReference type="InterPro" id="IPR036280">
    <property type="entry name" value="Multihaem_cyt_sf"/>
</dbReference>
<dbReference type="GO" id="GO:0009061">
    <property type="term" value="P:anaerobic respiration"/>
    <property type="evidence" value="ECO:0007669"/>
    <property type="project" value="TreeGrafter"/>
</dbReference>
<dbReference type="PANTHER" id="PTHR30333:SF1">
    <property type="entry name" value="CYTOCHROME C-TYPE PROTEIN NAPC"/>
    <property type="match status" value="1"/>
</dbReference>
<dbReference type="NCBIfam" id="TIGR03153">
    <property type="entry name" value="cytochr_NrfH"/>
    <property type="match status" value="1"/>
</dbReference>
<evidence type="ECO:0000256" key="4">
    <source>
        <dbReference type="ARBA" id="ARBA00022475"/>
    </source>
</evidence>
<dbReference type="Gene3D" id="1.10.3820.10">
    <property type="entry name" value="Di-heme elbow motif domain"/>
    <property type="match status" value="1"/>
</dbReference>
<keyword evidence="10 12" id="KW-0408">Iron</keyword>
<keyword evidence="7 12" id="KW-0479">Metal-binding</keyword>
<dbReference type="GO" id="GO:0009055">
    <property type="term" value="F:electron transfer activity"/>
    <property type="evidence" value="ECO:0007669"/>
    <property type="project" value="TreeGrafter"/>
</dbReference>
<keyword evidence="9" id="KW-1133">Transmembrane helix</keyword>
<feature type="binding site" description="covalent" evidence="13">
    <location>
        <position position="147"/>
    </location>
    <ligand>
        <name>heme</name>
        <dbReference type="ChEBI" id="CHEBI:30413"/>
        <label>4</label>
    </ligand>
</feature>
<evidence type="ECO:0000256" key="10">
    <source>
        <dbReference type="ARBA" id="ARBA00023004"/>
    </source>
</evidence>
<feature type="binding site" evidence="13">
    <location>
        <position position="86"/>
    </location>
    <ligand>
        <name>a menaquinol</name>
        <dbReference type="ChEBI" id="CHEBI:18151"/>
    </ligand>
</feature>
<evidence type="ECO:0000256" key="8">
    <source>
        <dbReference type="ARBA" id="ARBA00022982"/>
    </source>
</evidence>
<comment type="caution">
    <text evidence="16">The sequence shown here is derived from an EMBL/GenBank/DDBJ whole genome shotgun (WGS) entry which is preliminary data.</text>
</comment>
<evidence type="ECO:0000256" key="7">
    <source>
        <dbReference type="ARBA" id="ARBA00022723"/>
    </source>
</evidence>
<feature type="binding site" description="covalent" evidence="13">
    <location>
        <position position="127"/>
    </location>
    <ligand>
        <name>heme</name>
        <dbReference type="ChEBI" id="CHEBI:30413"/>
        <label>3</label>
    </ligand>
</feature>
<sequence>MTSALRGFLTAKRALAGLAVFVIGSLLGVGVFTFGYANGASYLTNDPQACINCHTMRDQYAGWMASSHGKVATCNDCHAPHDIVGKYATKATNGFFHGLAMTTGDFPDNIRIKPHNLEVTENACLYCHADITSDMRAPRVHSTTQSCVACHRNVGHL</sequence>
<dbReference type="InterPro" id="IPR017571">
    <property type="entry name" value="NrfH"/>
</dbReference>
<feature type="binding site" evidence="13">
    <location>
        <position position="75"/>
    </location>
    <ligand>
        <name>a menaquinol</name>
        <dbReference type="ChEBI" id="CHEBI:18151"/>
    </ligand>
</feature>
<organism evidence="16 17">
    <name type="scientific">Kineosphaera limosa NBRC 100340</name>
    <dbReference type="NCBI Taxonomy" id="1184609"/>
    <lineage>
        <taxon>Bacteria</taxon>
        <taxon>Bacillati</taxon>
        <taxon>Actinomycetota</taxon>
        <taxon>Actinomycetes</taxon>
        <taxon>Micrococcales</taxon>
        <taxon>Dermatophilaceae</taxon>
        <taxon>Kineosphaera</taxon>
    </lineage>
</organism>
<dbReference type="GO" id="GO:0019333">
    <property type="term" value="P:denitrification pathway"/>
    <property type="evidence" value="ECO:0007669"/>
    <property type="project" value="InterPro"/>
</dbReference>
<dbReference type="EMBL" id="BAHD01000004">
    <property type="protein sequence ID" value="GAB94229.1"/>
    <property type="molecule type" value="Genomic_DNA"/>
</dbReference>
<evidence type="ECO:0000256" key="11">
    <source>
        <dbReference type="ARBA" id="ARBA00023136"/>
    </source>
</evidence>
<dbReference type="RefSeq" id="WP_006590762.1">
    <property type="nucleotide sequence ID" value="NZ_BAHD01000004.1"/>
</dbReference>